<feature type="compositionally biased region" description="Basic residues" evidence="15">
    <location>
        <begin position="733"/>
        <end position="747"/>
    </location>
</feature>
<feature type="region of interest" description="Disordered" evidence="15">
    <location>
        <begin position="728"/>
        <end position="852"/>
    </location>
</feature>
<dbReference type="InterPro" id="IPR057670">
    <property type="entry name" value="SH3_retrovirus"/>
</dbReference>
<evidence type="ECO:0000256" key="6">
    <source>
        <dbReference type="ARBA" id="ARBA00022759"/>
    </source>
</evidence>
<gene>
    <name evidence="19" type="ORF">Tci_059906</name>
</gene>
<evidence type="ECO:0000259" key="16">
    <source>
        <dbReference type="Pfam" id="PF07727"/>
    </source>
</evidence>
<keyword evidence="6" id="KW-0255">Endonuclease</keyword>
<comment type="caution">
    <text evidence="19">The sequence shown here is derived from an EMBL/GenBank/DDBJ whole genome shotgun (WGS) entry which is preliminary data.</text>
</comment>
<evidence type="ECO:0000259" key="18">
    <source>
        <dbReference type="Pfam" id="PF25597"/>
    </source>
</evidence>
<dbReference type="GO" id="GO:0006310">
    <property type="term" value="P:DNA recombination"/>
    <property type="evidence" value="ECO:0007669"/>
    <property type="project" value="UniProtKB-KW"/>
</dbReference>
<proteinExistence type="predicted"/>
<keyword evidence="4" id="KW-0479">Metal-binding</keyword>
<evidence type="ECO:0000256" key="12">
    <source>
        <dbReference type="ARBA" id="ARBA00022932"/>
    </source>
</evidence>
<dbReference type="GO" id="GO:0005524">
    <property type="term" value="F:ATP binding"/>
    <property type="evidence" value="ECO:0007669"/>
    <property type="project" value="UniProtKB-KW"/>
</dbReference>
<dbReference type="Pfam" id="PF07727">
    <property type="entry name" value="RVT_2"/>
    <property type="match status" value="1"/>
</dbReference>
<evidence type="ECO:0000256" key="2">
    <source>
        <dbReference type="ARBA" id="ARBA00022670"/>
    </source>
</evidence>
<evidence type="ECO:0000313" key="19">
    <source>
        <dbReference type="EMBL" id="GEU87928.1"/>
    </source>
</evidence>
<dbReference type="InterPro" id="IPR013103">
    <property type="entry name" value="RVT_2"/>
</dbReference>
<feature type="compositionally biased region" description="Basic and acidic residues" evidence="15">
    <location>
        <begin position="1352"/>
        <end position="1364"/>
    </location>
</feature>
<dbReference type="EMBL" id="BKCJ010009640">
    <property type="protein sequence ID" value="GEU87928.1"/>
    <property type="molecule type" value="Genomic_DNA"/>
</dbReference>
<keyword evidence="9" id="KW-0460">Magnesium</keyword>
<keyword evidence="12" id="KW-0548">Nucleotidyltransferase</keyword>
<dbReference type="InterPro" id="IPR039537">
    <property type="entry name" value="Retrotran_Ty1/copia-like"/>
</dbReference>
<evidence type="ECO:0000256" key="11">
    <source>
        <dbReference type="ARBA" id="ARBA00022918"/>
    </source>
</evidence>
<keyword evidence="5" id="KW-0547">Nucleotide-binding</keyword>
<feature type="compositionally biased region" description="Basic and acidic residues" evidence="15">
    <location>
        <begin position="806"/>
        <end position="850"/>
    </location>
</feature>
<keyword evidence="10" id="KW-0229">DNA integration</keyword>
<organism evidence="19">
    <name type="scientific">Tanacetum cinerariifolium</name>
    <name type="common">Dalmatian daisy</name>
    <name type="synonym">Chrysanthemum cinerariifolium</name>
    <dbReference type="NCBI Taxonomy" id="118510"/>
    <lineage>
        <taxon>Eukaryota</taxon>
        <taxon>Viridiplantae</taxon>
        <taxon>Streptophyta</taxon>
        <taxon>Embryophyta</taxon>
        <taxon>Tracheophyta</taxon>
        <taxon>Spermatophyta</taxon>
        <taxon>Magnoliopsida</taxon>
        <taxon>eudicotyledons</taxon>
        <taxon>Gunneridae</taxon>
        <taxon>Pentapetalae</taxon>
        <taxon>asterids</taxon>
        <taxon>campanulids</taxon>
        <taxon>Asterales</taxon>
        <taxon>Asteraceae</taxon>
        <taxon>Asteroideae</taxon>
        <taxon>Anthemideae</taxon>
        <taxon>Anthemidinae</taxon>
        <taxon>Tanacetum</taxon>
    </lineage>
</organism>
<keyword evidence="11" id="KW-0695">RNA-directed DNA polymerase</keyword>
<keyword evidence="13" id="KW-0233">DNA recombination</keyword>
<keyword evidence="7" id="KW-0378">Hydrolase</keyword>
<dbReference type="PANTHER" id="PTHR42648">
    <property type="entry name" value="TRANSPOSASE, PUTATIVE-RELATED"/>
    <property type="match status" value="1"/>
</dbReference>
<accession>A0A6L2NNL3</accession>
<evidence type="ECO:0000256" key="14">
    <source>
        <dbReference type="ARBA" id="ARBA00023268"/>
    </source>
</evidence>
<evidence type="ECO:0000256" key="10">
    <source>
        <dbReference type="ARBA" id="ARBA00022908"/>
    </source>
</evidence>
<feature type="domain" description="Reverse transcriptase Ty1/copia-type" evidence="16">
    <location>
        <begin position="388"/>
        <end position="535"/>
    </location>
</feature>
<feature type="compositionally biased region" description="Basic and acidic residues" evidence="15">
    <location>
        <begin position="1021"/>
        <end position="1035"/>
    </location>
</feature>
<comment type="function">
    <text evidence="1">The aspartyl protease (PR) mediates the proteolytic cleavages of the Gag and Gag-Pol polyproteins after assembly of the VLP.</text>
</comment>
<feature type="region of interest" description="Disordered" evidence="15">
    <location>
        <begin position="1015"/>
        <end position="1056"/>
    </location>
</feature>
<keyword evidence="2" id="KW-0645">Protease</keyword>
<keyword evidence="12" id="KW-0239">DNA-directed DNA polymerase</keyword>
<feature type="compositionally biased region" description="Basic residues" evidence="15">
    <location>
        <begin position="782"/>
        <end position="791"/>
    </location>
</feature>
<reference evidence="19" key="1">
    <citation type="journal article" date="2019" name="Sci. Rep.">
        <title>Draft genome of Tanacetum cinerariifolium, the natural source of mosquito coil.</title>
        <authorList>
            <person name="Yamashiro T."/>
            <person name="Shiraishi A."/>
            <person name="Satake H."/>
            <person name="Nakayama K."/>
        </authorList>
    </citation>
    <scope>NUCLEOTIDE SEQUENCE</scope>
</reference>
<evidence type="ECO:0000256" key="3">
    <source>
        <dbReference type="ARBA" id="ARBA00022722"/>
    </source>
</evidence>
<name>A0A6L2NNL3_TANCI</name>
<keyword evidence="8" id="KW-0067">ATP-binding</keyword>
<dbReference type="GO" id="GO:0008233">
    <property type="term" value="F:peptidase activity"/>
    <property type="evidence" value="ECO:0007669"/>
    <property type="project" value="UniProtKB-KW"/>
</dbReference>
<dbReference type="GO" id="GO:0015074">
    <property type="term" value="P:DNA integration"/>
    <property type="evidence" value="ECO:0007669"/>
    <property type="project" value="UniProtKB-KW"/>
</dbReference>
<evidence type="ECO:0000256" key="7">
    <source>
        <dbReference type="ARBA" id="ARBA00022801"/>
    </source>
</evidence>
<evidence type="ECO:0000256" key="4">
    <source>
        <dbReference type="ARBA" id="ARBA00022723"/>
    </source>
</evidence>
<dbReference type="GO" id="GO:0004519">
    <property type="term" value="F:endonuclease activity"/>
    <property type="evidence" value="ECO:0007669"/>
    <property type="project" value="UniProtKB-KW"/>
</dbReference>
<evidence type="ECO:0000256" key="15">
    <source>
        <dbReference type="SAM" id="MobiDB-lite"/>
    </source>
</evidence>
<dbReference type="GO" id="GO:0003964">
    <property type="term" value="F:RNA-directed DNA polymerase activity"/>
    <property type="evidence" value="ECO:0007669"/>
    <property type="project" value="UniProtKB-KW"/>
</dbReference>
<feature type="domain" description="Retroviral polymerase SH3-like" evidence="18">
    <location>
        <begin position="222"/>
        <end position="268"/>
    </location>
</feature>
<dbReference type="GO" id="GO:0006508">
    <property type="term" value="P:proteolysis"/>
    <property type="evidence" value="ECO:0007669"/>
    <property type="project" value="UniProtKB-KW"/>
</dbReference>
<keyword evidence="14" id="KW-0511">Multifunctional enzyme</keyword>
<dbReference type="InterPro" id="IPR054722">
    <property type="entry name" value="PolX-like_BBD"/>
</dbReference>
<evidence type="ECO:0000256" key="13">
    <source>
        <dbReference type="ARBA" id="ARBA00023172"/>
    </source>
</evidence>
<evidence type="ECO:0000256" key="8">
    <source>
        <dbReference type="ARBA" id="ARBA00022840"/>
    </source>
</evidence>
<sequence length="1389" mass="158876">MKRVTINSVKSNVLAPEMYAIDVVPLLPHCRNNWEVHLDYLKHLKESIATLREIVEEAKTVIQIVLWYLDSGCSKHMIGDHSRLKNSQKKFIEIVRFRNDHFGAIMGYEDYVIGDSVISKVYYVEGLRHNLFSVGHFCDSDLEVSFRKHSCYVRDTDGVELIKGSHGCQLGKSKKHTHKPKAEITNLEVLNTLYMDLCRPMRMQTVNGNKYILVIVDDYTSEDPGKLQPTADIGIFVGYAPSRKGYRIYNKRTRRIMETIHVQFNELSEPMAPEQLAPYVPPTNKELEILFQPMFDEYLEPPRVERPVFPATSVPILVKLVGTSSTTIDQYVPSPIHSPSSLALQSPCLCQCIAAGSTTIEYNPFAPVDNDPFVNVFALEPSSETSSSRDIYKIKLDEYGDVLKNKARLVSKGYRQEEGIDFKESFVPVARIEAIRIFITNAASKNMTIYQMGVKTTFLNGELKEEVYVSQPDGFGDLDHPTHVYRLKKALYGLKKAPWVWYDTLSRFLLNNKFSKGVVDPTLFTQKIASVLAIYIQQFWNMLTYEANIRAYSFELDETRFVLDANLQREPLEITPIDQAHQFVSPLSGDAIMDFVNELGYTEVIDFMSRMVEEFVQAIQTFLTDKANLGSLTKKGRKDKPHVIPYCQFTKLIICYLGRIHNIYRRLASPFHLAEEDLKLGNLKFISKGEVDEVFGMPIPNELISNNIMNVPYYNAYLEMVAKHDQKITVKQGGKKKPITAKQPKPKPAKEKSSKPVHVPKPKATKEKPAKPSPTKPSKIGKVLKTRKGKSSLKLVDEEEPSQPKIKLEPEHQDAETGADTDKKNSGDPGKTLESRPPKEQEFMEEDHAGPDPGVNCMALSGLNSEPTHEKFMANVTLSSMKNLDDAYTFRDQFLDDISTEYDPGKLNMDSKVVFMVTVPIHQTSSSVPPLSTPIIDLSPPKPDLPHKINQTVNIVVKEAVHIALQAPLRDRFRELPEADMKEILHQWMFESGSYKSLPKHVALYEALEASMERENEDEFLAEKDMSRKRCRNDQDPPLPSSDSYPSKKRRHDSDTLGWKSVTESLQIKLIWNPEGHRIVPDIKNPLPLGGPPALSISKQKVAHYPDFRLKELVSSLWIESEREYDISAAYDVSHWWFKRKEFCITRHDAPSDRSKVRSHMWIFSVISLKTFVRYDKDGNPTRANIKQALGRYVHEERTIDPSFYNDLSDDSVAKFSAIGIRDHTQAVIALMLYCLENRQPFNLAYFIIRRMYFFRDRRDKVLPYDMILTCLFKNLKSNMAQGSFNKRYKLVPRKMSLAKAKQPKRPPPKITRNVREYKWTQLTTSSSTESSLSDNGDLPSTKLSPRSYHRALKDDPNISKEQRKTRGMFKNLGRALHNFARMLKKGCR</sequence>
<feature type="domain" description="Retrovirus-related Pol polyprotein from transposon TNT 1-94-like beta-barrel" evidence="17">
    <location>
        <begin position="67"/>
        <end position="139"/>
    </location>
</feature>
<protein>
    <submittedName>
        <fullName evidence="19">Retrovirus-related Pol polyprotein from transposon TNT 1-94</fullName>
    </submittedName>
</protein>
<dbReference type="Pfam" id="PF25597">
    <property type="entry name" value="SH3_retrovirus"/>
    <property type="match status" value="1"/>
</dbReference>
<dbReference type="Pfam" id="PF22936">
    <property type="entry name" value="Pol_BBD"/>
    <property type="match status" value="1"/>
</dbReference>
<keyword evidence="12" id="KW-0808">Transferase</keyword>
<keyword evidence="3" id="KW-0540">Nuclease</keyword>
<dbReference type="GO" id="GO:0003887">
    <property type="term" value="F:DNA-directed DNA polymerase activity"/>
    <property type="evidence" value="ECO:0007669"/>
    <property type="project" value="UniProtKB-KW"/>
</dbReference>
<dbReference type="GO" id="GO:0046872">
    <property type="term" value="F:metal ion binding"/>
    <property type="evidence" value="ECO:0007669"/>
    <property type="project" value="UniProtKB-KW"/>
</dbReference>
<dbReference type="PANTHER" id="PTHR42648:SF11">
    <property type="entry name" value="TRANSPOSON TY4-P GAG-POL POLYPROTEIN"/>
    <property type="match status" value="1"/>
</dbReference>
<evidence type="ECO:0000256" key="5">
    <source>
        <dbReference type="ARBA" id="ARBA00022741"/>
    </source>
</evidence>
<evidence type="ECO:0000256" key="9">
    <source>
        <dbReference type="ARBA" id="ARBA00022842"/>
    </source>
</evidence>
<evidence type="ECO:0000259" key="17">
    <source>
        <dbReference type="Pfam" id="PF22936"/>
    </source>
</evidence>
<evidence type="ECO:0000256" key="1">
    <source>
        <dbReference type="ARBA" id="ARBA00002180"/>
    </source>
</evidence>
<feature type="region of interest" description="Disordered" evidence="15">
    <location>
        <begin position="1326"/>
        <end position="1364"/>
    </location>
</feature>